<evidence type="ECO:0000313" key="6">
    <source>
        <dbReference type="Proteomes" id="UP000199417"/>
    </source>
</evidence>
<evidence type="ECO:0000256" key="1">
    <source>
        <dbReference type="ARBA" id="ARBA00010139"/>
    </source>
</evidence>
<dbReference type="PRINTS" id="PR00368">
    <property type="entry name" value="FADPNR"/>
</dbReference>
<protein>
    <submittedName>
        <fullName evidence="5">4-hydroxyacetophenone monooxygenase</fullName>
    </submittedName>
</protein>
<dbReference type="InterPro" id="IPR051209">
    <property type="entry name" value="FAD-bind_Monooxygenase_sf"/>
</dbReference>
<keyword evidence="3" id="KW-0274">FAD</keyword>
<keyword evidence="5" id="KW-0503">Monooxygenase</keyword>
<dbReference type="AlphaFoldDB" id="A0A1G7ERH7"/>
<organism evidence="5 6">
    <name type="scientific">Rhodococcus tukisamuensis</name>
    <dbReference type="NCBI Taxonomy" id="168276"/>
    <lineage>
        <taxon>Bacteria</taxon>
        <taxon>Bacillati</taxon>
        <taxon>Actinomycetota</taxon>
        <taxon>Actinomycetes</taxon>
        <taxon>Mycobacteriales</taxon>
        <taxon>Nocardiaceae</taxon>
        <taxon>Rhodococcus</taxon>
    </lineage>
</organism>
<dbReference type="Gene3D" id="3.50.50.60">
    <property type="entry name" value="FAD/NAD(P)-binding domain"/>
    <property type="match status" value="2"/>
</dbReference>
<dbReference type="InterPro" id="IPR036188">
    <property type="entry name" value="FAD/NAD-bd_sf"/>
</dbReference>
<dbReference type="PRINTS" id="PR00411">
    <property type="entry name" value="PNDRDTASEI"/>
</dbReference>
<dbReference type="PANTHER" id="PTHR42877">
    <property type="entry name" value="L-ORNITHINE N(5)-MONOOXYGENASE-RELATED"/>
    <property type="match status" value="1"/>
</dbReference>
<dbReference type="GO" id="GO:0004499">
    <property type="term" value="F:N,N-dimethylaniline monooxygenase activity"/>
    <property type="evidence" value="ECO:0007669"/>
    <property type="project" value="InterPro"/>
</dbReference>
<evidence type="ECO:0000313" key="5">
    <source>
        <dbReference type="EMBL" id="SDE66261.1"/>
    </source>
</evidence>
<dbReference type="GO" id="GO:0050660">
    <property type="term" value="F:flavin adenine dinucleotide binding"/>
    <property type="evidence" value="ECO:0007669"/>
    <property type="project" value="InterPro"/>
</dbReference>
<dbReference type="InterPro" id="IPR020946">
    <property type="entry name" value="Flavin_mOase-like"/>
</dbReference>
<dbReference type="Proteomes" id="UP000199417">
    <property type="component" value="Unassembled WGS sequence"/>
</dbReference>
<dbReference type="EMBL" id="FNAB01000026">
    <property type="protein sequence ID" value="SDE66261.1"/>
    <property type="molecule type" value="Genomic_DNA"/>
</dbReference>
<dbReference type="PANTHER" id="PTHR42877:SF4">
    <property type="entry name" value="FAD_NAD(P)-BINDING DOMAIN-CONTAINING PROTEIN-RELATED"/>
    <property type="match status" value="1"/>
</dbReference>
<accession>A0A1G7ERH7</accession>
<evidence type="ECO:0000256" key="3">
    <source>
        <dbReference type="ARBA" id="ARBA00022827"/>
    </source>
</evidence>
<dbReference type="Pfam" id="PF00743">
    <property type="entry name" value="FMO-like"/>
    <property type="match status" value="1"/>
</dbReference>
<keyword evidence="6" id="KW-1185">Reference proteome</keyword>
<dbReference type="STRING" id="168276.SAMN05444580_12623"/>
<evidence type="ECO:0000256" key="4">
    <source>
        <dbReference type="ARBA" id="ARBA00023002"/>
    </source>
</evidence>
<keyword evidence="4" id="KW-0560">Oxidoreductase</keyword>
<reference evidence="5 6" key="1">
    <citation type="submission" date="2016-10" db="EMBL/GenBank/DDBJ databases">
        <authorList>
            <person name="de Groot N.N."/>
        </authorList>
    </citation>
    <scope>NUCLEOTIDE SEQUENCE [LARGE SCALE GENOMIC DNA]</scope>
    <source>
        <strain evidence="5 6">JCM 11308</strain>
    </source>
</reference>
<name>A0A1G7ERH7_9NOCA</name>
<evidence type="ECO:0000256" key="2">
    <source>
        <dbReference type="ARBA" id="ARBA00022630"/>
    </source>
</evidence>
<keyword evidence="2" id="KW-0285">Flavoprotein</keyword>
<proteinExistence type="inferred from homology"/>
<sequence length="635" mass="70933">MADSPFTLPSIEQLRAFIDLAETPALLMVVAHLTNDVAVLRDEWRSDPNLLPQGNLDPQTQAEVRRFCLARLEAFAESGAPVPARPSAAVLSAIGDWGLDGLGDEVTALLDQALVADFEDRRAPDWTLESLDQNRDFKVAIIGAGISGLLAGLRMKQANIPFVIFEKGDDVGGTWNENTYPNCRTDVHSHIYAYSFFPYDWPSYFCRQEVILNYLRDFAKHYGLYDHIRFGVEVENAAWDEGANHWTVATVDRQGGRDTDEFHSVVSAVGQLNRPSVPNIPGLETFEGAAFHSAEWDHSVDLTGKKVVVIGSGASALQFAPAAAEIAEHVTIMQRTPPWLFPTPELRRDVSEGERWLLRHLPMYRAYYRFTIFLPRVVGQLDAATVDPQYPPTERAISHASELVREDLTKYLLAQIGDDEELIEHVIPNHPPAAKRIIRDDGTWIRTLKRDNVTVVKSGVPRVDGTGIWTDAGEHIDADVILFGTGFAASDFLSSVSISGVGGQELKDTWAGEAGAFMGLTVPEFPNFFMMYGPNTNLVVHGNLVFFMECQAAYLVDSIKFLIENKHSAMNLRPEVYAKYRNDIDDANRLRAWGWSGVSSWYKGASGRSPIMWPLSTKEYWEGTREMRPEHYSLT</sequence>
<dbReference type="SUPFAM" id="SSF51905">
    <property type="entry name" value="FAD/NAD(P)-binding domain"/>
    <property type="match status" value="2"/>
</dbReference>
<gene>
    <name evidence="5" type="ORF">SAMN05444580_12623</name>
</gene>
<comment type="similarity">
    <text evidence="1">Belongs to the FAD-binding monooxygenase family.</text>
</comment>
<dbReference type="GO" id="GO:0050661">
    <property type="term" value="F:NADP binding"/>
    <property type="evidence" value="ECO:0007669"/>
    <property type="project" value="InterPro"/>
</dbReference>